<accession>A0A0D3FUU7</accession>
<reference evidence="2" key="1">
    <citation type="journal article" date="2009" name="Rice">
        <title>De Novo Next Generation Sequencing of Plant Genomes.</title>
        <authorList>
            <person name="Rounsley S."/>
            <person name="Marri P.R."/>
            <person name="Yu Y."/>
            <person name="He R."/>
            <person name="Sisneros N."/>
            <person name="Goicoechea J.L."/>
            <person name="Lee S.J."/>
            <person name="Angelova A."/>
            <person name="Kudrna D."/>
            <person name="Luo M."/>
            <person name="Affourtit J."/>
            <person name="Desany B."/>
            <person name="Knight J."/>
            <person name="Niazi F."/>
            <person name="Egholm M."/>
            <person name="Wing R.A."/>
        </authorList>
    </citation>
    <scope>NUCLEOTIDE SEQUENCE [LARGE SCALE GENOMIC DNA]</scope>
    <source>
        <strain evidence="2">cv. IRGC 105608</strain>
    </source>
</reference>
<keyword evidence="1" id="KW-1133">Transmembrane helix</keyword>
<dbReference type="PaxDb" id="65489-OBART04G09540.1"/>
<evidence type="ECO:0000256" key="1">
    <source>
        <dbReference type="SAM" id="Phobius"/>
    </source>
</evidence>
<dbReference type="AlphaFoldDB" id="A0A0D3FUU7"/>
<organism evidence="2">
    <name type="scientific">Oryza barthii</name>
    <dbReference type="NCBI Taxonomy" id="65489"/>
    <lineage>
        <taxon>Eukaryota</taxon>
        <taxon>Viridiplantae</taxon>
        <taxon>Streptophyta</taxon>
        <taxon>Embryophyta</taxon>
        <taxon>Tracheophyta</taxon>
        <taxon>Spermatophyta</taxon>
        <taxon>Magnoliopsida</taxon>
        <taxon>Liliopsida</taxon>
        <taxon>Poales</taxon>
        <taxon>Poaceae</taxon>
        <taxon>BOP clade</taxon>
        <taxon>Oryzoideae</taxon>
        <taxon>Oryzeae</taxon>
        <taxon>Oryzinae</taxon>
        <taxon>Oryza</taxon>
    </lineage>
</organism>
<reference evidence="2" key="2">
    <citation type="submission" date="2015-03" db="UniProtKB">
        <authorList>
            <consortium name="EnsemblPlants"/>
        </authorList>
    </citation>
    <scope>IDENTIFICATION</scope>
</reference>
<name>A0A0D3FUU7_9ORYZ</name>
<keyword evidence="3" id="KW-1185">Reference proteome</keyword>
<dbReference type="HOGENOM" id="CLU_2816451_0_0_1"/>
<sequence>MDIELELEREALGTLAGQVSSYKVPWILVILAILPYHRNRQPCRLLAHGIFSFIDVLDDAECERLAR</sequence>
<dbReference type="Proteomes" id="UP000026960">
    <property type="component" value="Chromosome 4"/>
</dbReference>
<evidence type="ECO:0000313" key="2">
    <source>
        <dbReference type="EnsemblPlants" id="OBART04G09540.1"/>
    </source>
</evidence>
<keyword evidence="1" id="KW-0472">Membrane</keyword>
<keyword evidence="1" id="KW-0812">Transmembrane</keyword>
<feature type="transmembrane region" description="Helical" evidence="1">
    <location>
        <begin position="20"/>
        <end position="36"/>
    </location>
</feature>
<proteinExistence type="predicted"/>
<protein>
    <submittedName>
        <fullName evidence="2">Uncharacterized protein</fullName>
    </submittedName>
</protein>
<dbReference type="EnsemblPlants" id="OBART04G09540.1">
    <property type="protein sequence ID" value="OBART04G09540.1"/>
    <property type="gene ID" value="OBART04G09540"/>
</dbReference>
<dbReference type="Gramene" id="OBART04G09540.1">
    <property type="protein sequence ID" value="OBART04G09540.1"/>
    <property type="gene ID" value="OBART04G09540"/>
</dbReference>
<evidence type="ECO:0000313" key="3">
    <source>
        <dbReference type="Proteomes" id="UP000026960"/>
    </source>
</evidence>